<protein>
    <submittedName>
        <fullName evidence="1">Uncharacterized protein</fullName>
    </submittedName>
</protein>
<dbReference type="Proteomes" id="UP000272942">
    <property type="component" value="Unassembled WGS sequence"/>
</dbReference>
<organism evidence="1 2">
    <name type="scientific">Echinostoma caproni</name>
    <dbReference type="NCBI Taxonomy" id="27848"/>
    <lineage>
        <taxon>Eukaryota</taxon>
        <taxon>Metazoa</taxon>
        <taxon>Spiralia</taxon>
        <taxon>Lophotrochozoa</taxon>
        <taxon>Platyhelminthes</taxon>
        <taxon>Trematoda</taxon>
        <taxon>Digenea</taxon>
        <taxon>Plagiorchiida</taxon>
        <taxon>Echinostomata</taxon>
        <taxon>Echinostomatoidea</taxon>
        <taxon>Echinostomatidae</taxon>
        <taxon>Echinostoma</taxon>
    </lineage>
</organism>
<sequence>MVGLYGSTREDGLDEAFSALLDQERDDGVDDGILNYTLGAEDIDRVQFLVGSQSLKQSGSQVTLVTLIESNSVHPTHLAKQTFAHPDGEVVSLTTLPAQPDWFVTTFSHCKFFF</sequence>
<proteinExistence type="predicted"/>
<keyword evidence="2" id="KW-1185">Reference proteome</keyword>
<name>A0A3P8H2V9_9TREM</name>
<accession>A0A3P8H2V9</accession>
<reference evidence="1 2" key="1">
    <citation type="submission" date="2018-11" db="EMBL/GenBank/DDBJ databases">
        <authorList>
            <consortium name="Pathogen Informatics"/>
        </authorList>
    </citation>
    <scope>NUCLEOTIDE SEQUENCE [LARGE SCALE GENOMIC DNA]</scope>
    <source>
        <strain evidence="1 2">Egypt</strain>
    </source>
</reference>
<evidence type="ECO:0000313" key="1">
    <source>
        <dbReference type="EMBL" id="VDP95827.1"/>
    </source>
</evidence>
<gene>
    <name evidence="1" type="ORF">ECPE_LOCUS18213</name>
</gene>
<dbReference type="OrthoDB" id="196957at2759"/>
<dbReference type="EMBL" id="UZAN01075739">
    <property type="protein sequence ID" value="VDP95827.1"/>
    <property type="molecule type" value="Genomic_DNA"/>
</dbReference>
<dbReference type="AlphaFoldDB" id="A0A3P8H2V9"/>
<evidence type="ECO:0000313" key="2">
    <source>
        <dbReference type="Proteomes" id="UP000272942"/>
    </source>
</evidence>